<dbReference type="InterPro" id="IPR003841">
    <property type="entry name" value="Na/Pi_transpt"/>
</dbReference>
<dbReference type="PANTHER" id="PTHR10010">
    <property type="entry name" value="SOLUTE CARRIER FAMILY 34 SODIUM PHOSPHATE , MEMBER 2-RELATED"/>
    <property type="match status" value="1"/>
</dbReference>
<keyword evidence="4 8" id="KW-0812">Transmembrane</keyword>
<keyword evidence="6 8" id="KW-0472">Membrane</keyword>
<dbReference type="Proteomes" id="UP001476798">
    <property type="component" value="Unassembled WGS sequence"/>
</dbReference>
<evidence type="ECO:0000256" key="2">
    <source>
        <dbReference type="ARBA" id="ARBA00005808"/>
    </source>
</evidence>
<keyword evidence="10" id="KW-1185">Reference proteome</keyword>
<name>A0ABV0NB62_9TELE</name>
<proteinExistence type="inferred from homology"/>
<dbReference type="PANTHER" id="PTHR10010:SF47">
    <property type="entry name" value="SOLUTE CARRIER FAMILY 34 MEMBER 2A"/>
    <property type="match status" value="1"/>
</dbReference>
<keyword evidence="7" id="KW-0813">Transport</keyword>
<keyword evidence="3" id="KW-1003">Cell membrane</keyword>
<feature type="transmembrane region" description="Helical" evidence="8">
    <location>
        <begin position="37"/>
        <end position="58"/>
    </location>
</feature>
<keyword evidence="7" id="KW-0915">Sodium</keyword>
<evidence type="ECO:0000313" key="9">
    <source>
        <dbReference type="EMBL" id="MEQ2168631.1"/>
    </source>
</evidence>
<evidence type="ECO:0000256" key="6">
    <source>
        <dbReference type="ARBA" id="ARBA00023136"/>
    </source>
</evidence>
<evidence type="ECO:0000313" key="10">
    <source>
        <dbReference type="Proteomes" id="UP001476798"/>
    </source>
</evidence>
<dbReference type="EMBL" id="JAHRIO010031305">
    <property type="protein sequence ID" value="MEQ2168631.1"/>
    <property type="molecule type" value="Genomic_DNA"/>
</dbReference>
<protein>
    <recommendedName>
        <fullName evidence="11">Sodium-dependent phosphate transport protein 2B</fullName>
    </recommendedName>
</protein>
<evidence type="ECO:0000256" key="4">
    <source>
        <dbReference type="ARBA" id="ARBA00022692"/>
    </source>
</evidence>
<evidence type="ECO:0000256" key="3">
    <source>
        <dbReference type="ARBA" id="ARBA00022475"/>
    </source>
</evidence>
<keyword evidence="7" id="KW-0406">Ion transport</keyword>
<gene>
    <name evidence="9" type="ORF">GOODEAATRI_016793</name>
</gene>
<keyword evidence="7" id="KW-0739">Sodium transport</keyword>
<comment type="subcellular location">
    <subcellularLocation>
        <location evidence="1">Apical cell membrane</location>
        <topology evidence="1">Multi-pass membrane protein</topology>
    </subcellularLocation>
</comment>
<evidence type="ECO:0000256" key="7">
    <source>
        <dbReference type="ARBA" id="ARBA00023201"/>
    </source>
</evidence>
<evidence type="ECO:0000256" key="1">
    <source>
        <dbReference type="ARBA" id="ARBA00004424"/>
    </source>
</evidence>
<accession>A0ABV0NB62</accession>
<evidence type="ECO:0000256" key="8">
    <source>
        <dbReference type="SAM" id="Phobius"/>
    </source>
</evidence>
<evidence type="ECO:0000256" key="5">
    <source>
        <dbReference type="ARBA" id="ARBA00022989"/>
    </source>
</evidence>
<organism evidence="9 10">
    <name type="scientific">Goodea atripinnis</name>
    <dbReference type="NCBI Taxonomy" id="208336"/>
    <lineage>
        <taxon>Eukaryota</taxon>
        <taxon>Metazoa</taxon>
        <taxon>Chordata</taxon>
        <taxon>Craniata</taxon>
        <taxon>Vertebrata</taxon>
        <taxon>Euteleostomi</taxon>
        <taxon>Actinopterygii</taxon>
        <taxon>Neopterygii</taxon>
        <taxon>Teleostei</taxon>
        <taxon>Neoteleostei</taxon>
        <taxon>Acanthomorphata</taxon>
        <taxon>Ovalentaria</taxon>
        <taxon>Atherinomorphae</taxon>
        <taxon>Cyprinodontiformes</taxon>
        <taxon>Goodeidae</taxon>
        <taxon>Goodea</taxon>
    </lineage>
</organism>
<comment type="caution">
    <text evidence="9">The sequence shown here is derived from an EMBL/GenBank/DDBJ whole genome shotgun (WGS) entry which is preliminary data.</text>
</comment>
<reference evidence="9 10" key="1">
    <citation type="submission" date="2021-06" db="EMBL/GenBank/DDBJ databases">
        <authorList>
            <person name="Palmer J.M."/>
        </authorList>
    </citation>
    <scope>NUCLEOTIDE SEQUENCE [LARGE SCALE GENOMIC DNA]</scope>
    <source>
        <strain evidence="9 10">GA_2019</strain>
        <tissue evidence="9">Muscle</tissue>
    </source>
</reference>
<comment type="similarity">
    <text evidence="2">Belongs to the SLC34A transporter family.</text>
</comment>
<sequence>MGTNIGTSVTNTLVAMTQAGERSTFRRAFAGATVHDFFNWLSVLVLLPLEVASGYLYVVTELIIESFNIQSGEAPDLLNVITDVLTEAIIQLDESVIGGIATGDPEARNKSMIKEWCQTYTNAVRRHHLFVDVNLSDLAVGLILLVLSLLVLCSCLVCIVKLLNSMLKGQVALVIKKILNTGEQFHTLDIQSAE</sequence>
<keyword evidence="5 8" id="KW-1133">Transmembrane helix</keyword>
<evidence type="ECO:0008006" key="11">
    <source>
        <dbReference type="Google" id="ProtNLM"/>
    </source>
</evidence>
<feature type="transmembrane region" description="Helical" evidence="8">
    <location>
        <begin position="138"/>
        <end position="160"/>
    </location>
</feature>